<evidence type="ECO:0000313" key="3">
    <source>
        <dbReference type="EMBL" id="CAL0316958.1"/>
    </source>
</evidence>
<dbReference type="Pfam" id="PF07731">
    <property type="entry name" value="Cu-oxidase_2"/>
    <property type="match status" value="1"/>
</dbReference>
<sequence>MDGGVWSPNSRNQYNLRDAVSRYTTQVYPKSWTAMYVALDNEVDLKSFRQWGSKTLRHPENFELKLSLALLVRGLPMLLDWHLLRSSWLRDLASLTTRLLSITRKMTIYANEVSVLMLGDEIPTFIAHPALHHAAQRGFYGLLISITLIYKNLAKLFFGFCGLDCCGMLAFVECT</sequence>
<evidence type="ECO:0000256" key="1">
    <source>
        <dbReference type="ARBA" id="ARBA00010609"/>
    </source>
</evidence>
<dbReference type="EMBL" id="CAXHTB010000012">
    <property type="protein sequence ID" value="CAL0316958.1"/>
    <property type="molecule type" value="Genomic_DNA"/>
</dbReference>
<dbReference type="AlphaFoldDB" id="A0AAV1X752"/>
<dbReference type="GO" id="GO:0016491">
    <property type="term" value="F:oxidoreductase activity"/>
    <property type="evidence" value="ECO:0007669"/>
    <property type="project" value="InterPro"/>
</dbReference>
<dbReference type="GO" id="GO:0005507">
    <property type="term" value="F:copper ion binding"/>
    <property type="evidence" value="ECO:0007669"/>
    <property type="project" value="InterPro"/>
</dbReference>
<gene>
    <name evidence="3" type="ORF">LLUT_LOCUS18018</name>
</gene>
<comment type="similarity">
    <text evidence="1">Belongs to the multicopper oxidase family.</text>
</comment>
<name>A0AAV1X752_LUPLU</name>
<reference evidence="3 4" key="1">
    <citation type="submission" date="2024-03" db="EMBL/GenBank/DDBJ databases">
        <authorList>
            <person name="Martinez-Hernandez J."/>
        </authorList>
    </citation>
    <scope>NUCLEOTIDE SEQUENCE [LARGE SCALE GENOMIC DNA]</scope>
</reference>
<organism evidence="3 4">
    <name type="scientific">Lupinus luteus</name>
    <name type="common">European yellow lupine</name>
    <dbReference type="NCBI Taxonomy" id="3873"/>
    <lineage>
        <taxon>Eukaryota</taxon>
        <taxon>Viridiplantae</taxon>
        <taxon>Streptophyta</taxon>
        <taxon>Embryophyta</taxon>
        <taxon>Tracheophyta</taxon>
        <taxon>Spermatophyta</taxon>
        <taxon>Magnoliopsida</taxon>
        <taxon>eudicotyledons</taxon>
        <taxon>Gunneridae</taxon>
        <taxon>Pentapetalae</taxon>
        <taxon>rosids</taxon>
        <taxon>fabids</taxon>
        <taxon>Fabales</taxon>
        <taxon>Fabaceae</taxon>
        <taxon>Papilionoideae</taxon>
        <taxon>50 kb inversion clade</taxon>
        <taxon>genistoids sensu lato</taxon>
        <taxon>core genistoids</taxon>
        <taxon>Genisteae</taxon>
        <taxon>Lupinus</taxon>
    </lineage>
</organism>
<evidence type="ECO:0000259" key="2">
    <source>
        <dbReference type="Pfam" id="PF07731"/>
    </source>
</evidence>
<protein>
    <recommendedName>
        <fullName evidence="2">Plastocyanin-like domain-containing protein</fullName>
    </recommendedName>
</protein>
<feature type="domain" description="Plastocyanin-like" evidence="2">
    <location>
        <begin position="2"/>
        <end position="42"/>
    </location>
</feature>
<accession>A0AAV1X752</accession>
<evidence type="ECO:0000313" key="4">
    <source>
        <dbReference type="Proteomes" id="UP001497480"/>
    </source>
</evidence>
<dbReference type="Proteomes" id="UP001497480">
    <property type="component" value="Unassembled WGS sequence"/>
</dbReference>
<dbReference type="InterPro" id="IPR011706">
    <property type="entry name" value="Cu-oxidase_C"/>
</dbReference>
<proteinExistence type="inferred from homology"/>
<comment type="caution">
    <text evidence="3">The sequence shown here is derived from an EMBL/GenBank/DDBJ whole genome shotgun (WGS) entry which is preliminary data.</text>
</comment>
<keyword evidence="4" id="KW-1185">Reference proteome</keyword>